<proteinExistence type="predicted"/>
<dbReference type="InterPro" id="IPR048785">
    <property type="entry name" value="NE1300-like_sf"/>
</dbReference>
<organism evidence="2 3">
    <name type="scientific">Nitrosomonas eutropha</name>
    <dbReference type="NCBI Taxonomy" id="916"/>
    <lineage>
        <taxon>Bacteria</taxon>
        <taxon>Pseudomonadati</taxon>
        <taxon>Pseudomonadota</taxon>
        <taxon>Betaproteobacteria</taxon>
        <taxon>Nitrosomonadales</taxon>
        <taxon>Nitrosomonadaceae</taxon>
        <taxon>Nitrosomonas</taxon>
    </lineage>
</organism>
<feature type="signal peptide" evidence="1">
    <location>
        <begin position="1"/>
        <end position="22"/>
    </location>
</feature>
<dbReference type="InterPro" id="IPR048778">
    <property type="entry name" value="NE1300-like"/>
</dbReference>
<evidence type="ECO:0000256" key="1">
    <source>
        <dbReference type="SAM" id="SignalP"/>
    </source>
</evidence>
<dbReference type="AlphaFoldDB" id="A0A1I7GR54"/>
<evidence type="ECO:0008006" key="4">
    <source>
        <dbReference type="Google" id="ProtNLM"/>
    </source>
</evidence>
<sequence length="91" mass="9657">MNKVIVAAFVSIFVLGSTATFASGNLESSLAPISAKDLLNYLACKDKKPTDIVKSHTEVENGKIVRVKCGDAVAVVQQAREKSGDAWKGGY</sequence>
<gene>
    <name evidence="2" type="ORF">SAMN05216339_103107</name>
</gene>
<evidence type="ECO:0000313" key="2">
    <source>
        <dbReference type="EMBL" id="SFU50736.1"/>
    </source>
</evidence>
<protein>
    <recommendedName>
        <fullName evidence="4">Secreted protein</fullName>
    </recommendedName>
</protein>
<dbReference type="Proteomes" id="UP000183926">
    <property type="component" value="Unassembled WGS sequence"/>
</dbReference>
<evidence type="ECO:0000313" key="3">
    <source>
        <dbReference type="Proteomes" id="UP000183926"/>
    </source>
</evidence>
<dbReference type="Pfam" id="PF20836">
    <property type="entry name" value="HAO_bd"/>
    <property type="match status" value="1"/>
</dbReference>
<dbReference type="RefSeq" id="WP_074927664.1">
    <property type="nucleotide sequence ID" value="NZ_FPBL01000003.1"/>
</dbReference>
<dbReference type="Gene3D" id="3.90.640.100">
    <property type="match status" value="1"/>
</dbReference>
<name>A0A1I7GR54_9PROT</name>
<dbReference type="OrthoDB" id="8548229at2"/>
<feature type="chain" id="PRO_5010202405" description="Secreted protein" evidence="1">
    <location>
        <begin position="23"/>
        <end position="91"/>
    </location>
</feature>
<reference evidence="2 3" key="1">
    <citation type="submission" date="2016-10" db="EMBL/GenBank/DDBJ databases">
        <authorList>
            <person name="de Groot N.N."/>
        </authorList>
    </citation>
    <scope>NUCLEOTIDE SEQUENCE [LARGE SCALE GENOMIC DNA]</scope>
    <source>
        <strain evidence="2 3">Nm24</strain>
    </source>
</reference>
<dbReference type="EMBL" id="FPBL01000003">
    <property type="protein sequence ID" value="SFU50736.1"/>
    <property type="molecule type" value="Genomic_DNA"/>
</dbReference>
<accession>A0A1I7GR54</accession>
<keyword evidence="1" id="KW-0732">Signal</keyword>